<comment type="caution">
    <text evidence="3">The sequence shown here is derived from an EMBL/GenBank/DDBJ whole genome shotgun (WGS) entry which is preliminary data.</text>
</comment>
<accession>A0A7W1T522</accession>
<name>A0A7W1T522_9LIST</name>
<evidence type="ECO:0000313" key="3">
    <source>
        <dbReference type="EMBL" id="MBA3925615.1"/>
    </source>
</evidence>
<dbReference type="SUPFAM" id="SSF51126">
    <property type="entry name" value="Pectin lyase-like"/>
    <property type="match status" value="1"/>
</dbReference>
<dbReference type="InterPro" id="IPR011050">
    <property type="entry name" value="Pectin_lyase_fold/virulence"/>
</dbReference>
<proteinExistence type="predicted"/>
<evidence type="ECO:0000313" key="4">
    <source>
        <dbReference type="Proteomes" id="UP000548787"/>
    </source>
</evidence>
<dbReference type="Proteomes" id="UP000548787">
    <property type="component" value="Unassembled WGS sequence"/>
</dbReference>
<evidence type="ECO:0000256" key="2">
    <source>
        <dbReference type="SAM" id="SignalP"/>
    </source>
</evidence>
<dbReference type="InterPro" id="IPR012334">
    <property type="entry name" value="Pectin_lyas_fold"/>
</dbReference>
<feature type="signal peptide" evidence="2">
    <location>
        <begin position="1"/>
        <end position="19"/>
    </location>
</feature>
<feature type="chain" id="PRO_5031539264" description="Right-handed parallel beta-helix repeat-containing protein" evidence="2">
    <location>
        <begin position="20"/>
        <end position="597"/>
    </location>
</feature>
<sequence>MGGCAISLGVMLSSAPVYAAEPATITYYTGDTLERTYIIDKINHASPEDLSPEALSIAVDGSMDIATENGYTRVHLSPGTYTLAHRLNVNKSLILEGTTDDGNNLTTIQLAPQTKPEEKAMLTAASGTKEAPTTIQKLTLDGQWDPASKQLDIYQRGIVLHPLTKLPDPTSPTSPKYYVGWGRKHDVTIQDMTIRNMGGTGIYMEFVDNIKIKGNSRVAGKETNRLENLGYAGIAGYSANNVDVDWTLVDGVGVSGQQAYGMAFSWKKGTTDADQLAEDDPSRFPTTTEGKAAQSTTAYTQGYYRSQHDTVTNSTIMNIPTWEGLDTHSGYDINFKSNHLFGVRFPIVVGGMDYPEEGTENLIAAYPPKDIFITNNFINQDTDGTIYNQSKKTSERGIVATGTKYQDLLKNPSTLGFLVGLTIDDNHVNAIKTTIPSRGGISIHVTKAANIIRNTVTKSEMNGLVFMSSNKKTNMSGNTISGMIDNTGTGKTADIGIRGSHNNGEDSNTYAIPDKPTDAGTNVRDNTLEVSTSFQAILQEAESTSNALQTDTLPTILTQPLESMPAWDYLEKEPNLLPDERSYYEMESGKPLLTNEK</sequence>
<dbReference type="EMBL" id="JABJVM010000003">
    <property type="protein sequence ID" value="MBA3925615.1"/>
    <property type="molecule type" value="Genomic_DNA"/>
</dbReference>
<dbReference type="Gene3D" id="2.160.20.10">
    <property type="entry name" value="Single-stranded right-handed beta-helix, Pectin lyase-like"/>
    <property type="match status" value="1"/>
</dbReference>
<reference evidence="3 4" key="1">
    <citation type="submission" date="2020-08" db="EMBL/GenBank/DDBJ databases">
        <title>Listeria ohnekaius sp. nov. and Listeria portnoyii sp. nov. isolated from non-agricultural and natural environments.</title>
        <authorList>
            <person name="Weller D."/>
            <person name="Belias A.M."/>
            <person name="Liao J."/>
            <person name="Guo S."/>
            <person name="Orsi R.H."/>
            <person name="Wiedmann M."/>
        </authorList>
    </citation>
    <scope>NUCLEOTIDE SEQUENCE [LARGE SCALE GENOMIC DNA]</scope>
    <source>
        <strain evidence="3 4">FSL W9-0585</strain>
    </source>
</reference>
<feature type="region of interest" description="Disordered" evidence="1">
    <location>
        <begin position="500"/>
        <end position="521"/>
    </location>
</feature>
<keyword evidence="2" id="KW-0732">Signal</keyword>
<dbReference type="AlphaFoldDB" id="A0A7W1T522"/>
<evidence type="ECO:0000256" key="1">
    <source>
        <dbReference type="SAM" id="MobiDB-lite"/>
    </source>
</evidence>
<organism evidence="3 4">
    <name type="scientific">Listeria rustica</name>
    <dbReference type="NCBI Taxonomy" id="2713503"/>
    <lineage>
        <taxon>Bacteria</taxon>
        <taxon>Bacillati</taxon>
        <taxon>Bacillota</taxon>
        <taxon>Bacilli</taxon>
        <taxon>Bacillales</taxon>
        <taxon>Listeriaceae</taxon>
        <taxon>Listeria</taxon>
    </lineage>
</organism>
<keyword evidence="4" id="KW-1185">Reference proteome</keyword>
<evidence type="ECO:0008006" key="5">
    <source>
        <dbReference type="Google" id="ProtNLM"/>
    </source>
</evidence>
<gene>
    <name evidence="3" type="ORF">HPK16_04590</name>
</gene>
<feature type="compositionally biased region" description="Polar residues" evidence="1">
    <location>
        <begin position="500"/>
        <end position="510"/>
    </location>
</feature>
<protein>
    <recommendedName>
        <fullName evidence="5">Right-handed parallel beta-helix repeat-containing protein</fullName>
    </recommendedName>
</protein>